<reference evidence="1" key="1">
    <citation type="journal article" date="2020" name="Nature">
        <title>Giant virus diversity and host interactions through global metagenomics.</title>
        <authorList>
            <person name="Schulz F."/>
            <person name="Roux S."/>
            <person name="Paez-Espino D."/>
            <person name="Jungbluth S."/>
            <person name="Walsh D.A."/>
            <person name="Denef V.J."/>
            <person name="McMahon K.D."/>
            <person name="Konstantinidis K.T."/>
            <person name="Eloe-Fadrosh E.A."/>
            <person name="Kyrpides N.C."/>
            <person name="Woyke T."/>
        </authorList>
    </citation>
    <scope>NUCLEOTIDE SEQUENCE</scope>
    <source>
        <strain evidence="1">GVMAG-M-3300024258-14</strain>
    </source>
</reference>
<protein>
    <submittedName>
        <fullName evidence="1">Uncharacterized protein</fullName>
    </submittedName>
</protein>
<organism evidence="1">
    <name type="scientific">viral metagenome</name>
    <dbReference type="NCBI Taxonomy" id="1070528"/>
    <lineage>
        <taxon>unclassified sequences</taxon>
        <taxon>metagenomes</taxon>
        <taxon>organismal metagenomes</taxon>
    </lineage>
</organism>
<dbReference type="EMBL" id="MN740211">
    <property type="protein sequence ID" value="QHT93881.1"/>
    <property type="molecule type" value="Genomic_DNA"/>
</dbReference>
<evidence type="ECO:0000313" key="1">
    <source>
        <dbReference type="EMBL" id="QHT93881.1"/>
    </source>
</evidence>
<proteinExistence type="predicted"/>
<name>A0A6C0IKW6_9ZZZZ</name>
<dbReference type="AlphaFoldDB" id="A0A6C0IKW6"/>
<sequence>MGITYSHINFESNVEADTLCFNIDIFENDTSKLFYTIISNIEKLFNVKYNYHQHNNNFLNNIHTHFEIHNCLFEIKLIKEYKLYSLGYTKTMVKLFTKQKDTINKENFYKLCYFIGILNHSI</sequence>
<accession>A0A6C0IKW6</accession>